<dbReference type="GO" id="GO:0006897">
    <property type="term" value="P:endocytosis"/>
    <property type="evidence" value="ECO:0007669"/>
    <property type="project" value="TreeGrafter"/>
</dbReference>
<keyword evidence="3" id="KW-1003">Cell membrane</keyword>
<feature type="transmembrane region" description="Helical" evidence="9">
    <location>
        <begin position="701"/>
        <end position="722"/>
    </location>
</feature>
<accession>A0A914WR29</accession>
<dbReference type="InterPro" id="IPR051697">
    <property type="entry name" value="Patched_domain-protein"/>
</dbReference>
<evidence type="ECO:0000256" key="3">
    <source>
        <dbReference type="ARBA" id="ARBA00022475"/>
    </source>
</evidence>
<feature type="transmembrane region" description="Helical" evidence="9">
    <location>
        <begin position="728"/>
        <end position="750"/>
    </location>
</feature>
<keyword evidence="5 9" id="KW-1133">Transmembrane helix</keyword>
<name>A0A914WR29_9BILA</name>
<feature type="transmembrane region" description="Helical" evidence="9">
    <location>
        <begin position="360"/>
        <end position="380"/>
    </location>
</feature>
<feature type="compositionally biased region" description="Low complexity" evidence="8">
    <location>
        <begin position="808"/>
        <end position="826"/>
    </location>
</feature>
<dbReference type="PANTHER" id="PTHR10796">
    <property type="entry name" value="PATCHED-RELATED"/>
    <property type="match status" value="1"/>
</dbReference>
<dbReference type="FunFam" id="1.20.1640.10:FF:000013">
    <property type="entry name" value="PaTched Related family"/>
    <property type="match status" value="1"/>
</dbReference>
<dbReference type="GO" id="GO:0030659">
    <property type="term" value="C:cytoplasmic vesicle membrane"/>
    <property type="evidence" value="ECO:0007669"/>
    <property type="project" value="TreeGrafter"/>
</dbReference>
<dbReference type="SUPFAM" id="SSF82866">
    <property type="entry name" value="Multidrug efflux transporter AcrB transmembrane domain"/>
    <property type="match status" value="2"/>
</dbReference>
<evidence type="ECO:0000259" key="10">
    <source>
        <dbReference type="PROSITE" id="PS50156"/>
    </source>
</evidence>
<evidence type="ECO:0000256" key="5">
    <source>
        <dbReference type="ARBA" id="ARBA00022989"/>
    </source>
</evidence>
<dbReference type="AlphaFoldDB" id="A0A914WR29"/>
<feature type="transmembrane region" description="Helical" evidence="9">
    <location>
        <begin position="259"/>
        <end position="278"/>
    </location>
</feature>
<dbReference type="Gene3D" id="1.20.1640.10">
    <property type="entry name" value="Multidrug efflux transporter AcrB transmembrane domain"/>
    <property type="match status" value="2"/>
</dbReference>
<keyword evidence="6 9" id="KW-0472">Membrane</keyword>
<proteinExistence type="inferred from homology"/>
<feature type="transmembrane region" description="Helical" evidence="9">
    <location>
        <begin position="658"/>
        <end position="680"/>
    </location>
</feature>
<dbReference type="WBParaSite" id="PSAMB.scaffold4605size14095.g24760.t1">
    <property type="protein sequence ID" value="PSAMB.scaffold4605size14095.g24760.t1"/>
    <property type="gene ID" value="PSAMB.scaffold4605size14095.g24760"/>
</dbReference>
<evidence type="ECO:0000256" key="8">
    <source>
        <dbReference type="SAM" id="MobiDB-lite"/>
    </source>
</evidence>
<dbReference type="Pfam" id="PF02460">
    <property type="entry name" value="Patched"/>
    <property type="match status" value="1"/>
</dbReference>
<dbReference type="InterPro" id="IPR000731">
    <property type="entry name" value="SSD"/>
</dbReference>
<feature type="transmembrane region" description="Helical" evidence="9">
    <location>
        <begin position="632"/>
        <end position="652"/>
    </location>
</feature>
<feature type="domain" description="SSD" evidence="10">
    <location>
        <begin position="298"/>
        <end position="414"/>
    </location>
</feature>
<sequence length="826" mass="92104">MVSPGAWASSHIQRIFYNLGHRVGTHPFPFLIMPILLTVLSAVGLLKIYEENRIWYLYSPTYAPSHYEHAVATEFFQEKGGKFWVEVPVTARDTGNLLRPNYLEAVESLASYLLFNFTVPCNVDNQTLCSFDDLCVGKCNDNQIVPIFTLLYRNKTQRNHPNFRLTYPTMYLYNDEYYVGEQFSGVDVDQRTNVINSIRLIVLYFRTDMRSQPVANALTSWELQLLDYVDKLNHPLINISASSDGLISHEVRRNGFACIPYFGLSVTVVLLFSIASNFRRRDINISVGEAVCGVSGPLLAIGTTYGLVMLFVDFNSIVFIMPFLIIGIGVDDFFIMVHAWRMTNKHGTIAERAGKMMEEAGPSITITSLTNALSFMTGALTPTPAIRIFCLYTTAGVLIDFVYQTTFFAACIVFLNLREAKVAPRREKIGTVVEKVPSDHEEKVPNSIAANDAEQSNVNPYHEFVCWSKQKLATMIQSSSALRIEAIRQFPPSSGTSTEKSNAVKAHDASSVAIAEKSDIKHSHFIASYCKYLTNWSCRLLVYGIAIIYWMTAAYGWSKMQLKMDASNLILGDSPMRSIEWVYSTFTWRQAYSFYVDQLNSIAGNTLSTVVIALVIMALTCLLLIPNPISVISATAAMVSINVGVFGYLFLWDVNLDPITMCTVLMSIGFSVDFTAHISYHYYRNDSGWSNERRLADALSSIGYPMLQAGISTVLGIIPLLLVDSYMVYVFVKTVFLVIALGLIHGLLFLPALLLSIGDLNICGEEINLEFSLKDIKPEKPAIEQFTASAESSSSEMSKEPTEMVGNSSKTLTSSSSFPVSSDDQR</sequence>
<evidence type="ECO:0000256" key="2">
    <source>
        <dbReference type="ARBA" id="ARBA00005585"/>
    </source>
</evidence>
<evidence type="ECO:0000256" key="6">
    <source>
        <dbReference type="ARBA" id="ARBA00023136"/>
    </source>
</evidence>
<dbReference type="Proteomes" id="UP000887566">
    <property type="component" value="Unplaced"/>
</dbReference>
<dbReference type="GO" id="GO:0005886">
    <property type="term" value="C:plasma membrane"/>
    <property type="evidence" value="ECO:0007669"/>
    <property type="project" value="UniProtKB-SubCell"/>
</dbReference>
<feature type="transmembrane region" description="Helical" evidence="9">
    <location>
        <begin position="540"/>
        <end position="558"/>
    </location>
</feature>
<dbReference type="InterPro" id="IPR003392">
    <property type="entry name" value="PTHD_SSD"/>
</dbReference>
<dbReference type="PROSITE" id="PS50156">
    <property type="entry name" value="SSD"/>
    <property type="match status" value="1"/>
</dbReference>
<evidence type="ECO:0000256" key="4">
    <source>
        <dbReference type="ARBA" id="ARBA00022692"/>
    </source>
</evidence>
<feature type="transmembrane region" description="Helical" evidence="9">
    <location>
        <begin position="386"/>
        <end position="417"/>
    </location>
</feature>
<evidence type="ECO:0000256" key="7">
    <source>
        <dbReference type="ARBA" id="ARBA00023180"/>
    </source>
</evidence>
<keyword evidence="7" id="KW-0325">Glycoprotein</keyword>
<organism evidence="11 12">
    <name type="scientific">Plectus sambesii</name>
    <dbReference type="NCBI Taxonomy" id="2011161"/>
    <lineage>
        <taxon>Eukaryota</taxon>
        <taxon>Metazoa</taxon>
        <taxon>Ecdysozoa</taxon>
        <taxon>Nematoda</taxon>
        <taxon>Chromadorea</taxon>
        <taxon>Plectida</taxon>
        <taxon>Plectina</taxon>
        <taxon>Plectoidea</taxon>
        <taxon>Plectidae</taxon>
        <taxon>Plectus</taxon>
    </lineage>
</organism>
<feature type="transmembrane region" description="Helical" evidence="9">
    <location>
        <begin position="317"/>
        <end position="340"/>
    </location>
</feature>
<evidence type="ECO:0000313" key="12">
    <source>
        <dbReference type="WBParaSite" id="PSAMB.scaffold4605size14095.g24760.t1"/>
    </source>
</evidence>
<reference evidence="12" key="1">
    <citation type="submission" date="2022-11" db="UniProtKB">
        <authorList>
            <consortium name="WormBaseParasite"/>
        </authorList>
    </citation>
    <scope>IDENTIFICATION</scope>
</reference>
<evidence type="ECO:0000313" key="11">
    <source>
        <dbReference type="Proteomes" id="UP000887566"/>
    </source>
</evidence>
<evidence type="ECO:0000256" key="1">
    <source>
        <dbReference type="ARBA" id="ARBA00004651"/>
    </source>
</evidence>
<feature type="transmembrane region" description="Helical" evidence="9">
    <location>
        <begin position="290"/>
        <end position="311"/>
    </location>
</feature>
<feature type="transmembrane region" description="Helical" evidence="9">
    <location>
        <begin position="602"/>
        <end position="625"/>
    </location>
</feature>
<dbReference type="PANTHER" id="PTHR10796:SF87">
    <property type="entry name" value="SSD DOMAIN-CONTAINING PROTEIN"/>
    <property type="match status" value="1"/>
</dbReference>
<comment type="similarity">
    <text evidence="2">Belongs to the patched family.</text>
</comment>
<keyword evidence="11" id="KW-1185">Reference proteome</keyword>
<evidence type="ECO:0000256" key="9">
    <source>
        <dbReference type="SAM" id="Phobius"/>
    </source>
</evidence>
<feature type="region of interest" description="Disordered" evidence="8">
    <location>
        <begin position="786"/>
        <end position="826"/>
    </location>
</feature>
<comment type="subcellular location">
    <subcellularLocation>
        <location evidence="1">Cell membrane</location>
        <topology evidence="1">Multi-pass membrane protein</topology>
    </subcellularLocation>
</comment>
<protein>
    <submittedName>
        <fullName evidence="12">SSD domain-containing protein</fullName>
    </submittedName>
</protein>
<dbReference type="GO" id="GO:0018996">
    <property type="term" value="P:molting cycle, collagen and cuticulin-based cuticle"/>
    <property type="evidence" value="ECO:0007669"/>
    <property type="project" value="TreeGrafter"/>
</dbReference>
<keyword evidence="4 9" id="KW-0812">Transmembrane</keyword>